<dbReference type="InterPro" id="IPR050579">
    <property type="entry name" value="PMP-22/EMP/MP20-like"/>
</dbReference>
<evidence type="ECO:0000256" key="2">
    <source>
        <dbReference type="ARBA" id="ARBA00022692"/>
    </source>
</evidence>
<dbReference type="AlphaFoldDB" id="K1QU29"/>
<reference evidence="5" key="1">
    <citation type="journal article" date="2012" name="Nature">
        <title>The oyster genome reveals stress adaptation and complexity of shell formation.</title>
        <authorList>
            <person name="Zhang G."/>
            <person name="Fang X."/>
            <person name="Guo X."/>
            <person name="Li L."/>
            <person name="Luo R."/>
            <person name="Xu F."/>
            <person name="Yang P."/>
            <person name="Zhang L."/>
            <person name="Wang X."/>
            <person name="Qi H."/>
            <person name="Xiong Z."/>
            <person name="Que H."/>
            <person name="Xie Y."/>
            <person name="Holland P.W."/>
            <person name="Paps J."/>
            <person name="Zhu Y."/>
            <person name="Wu F."/>
            <person name="Chen Y."/>
            <person name="Wang J."/>
            <person name="Peng C."/>
            <person name="Meng J."/>
            <person name="Yang L."/>
            <person name="Liu J."/>
            <person name="Wen B."/>
            <person name="Zhang N."/>
            <person name="Huang Z."/>
            <person name="Zhu Q."/>
            <person name="Feng Y."/>
            <person name="Mount A."/>
            <person name="Hedgecock D."/>
            <person name="Xu Z."/>
            <person name="Liu Y."/>
            <person name="Domazet-Loso T."/>
            <person name="Du Y."/>
            <person name="Sun X."/>
            <person name="Zhang S."/>
            <person name="Liu B."/>
            <person name="Cheng P."/>
            <person name="Jiang X."/>
            <person name="Li J."/>
            <person name="Fan D."/>
            <person name="Wang W."/>
            <person name="Fu W."/>
            <person name="Wang T."/>
            <person name="Wang B."/>
            <person name="Zhang J."/>
            <person name="Peng Z."/>
            <person name="Li Y."/>
            <person name="Li N."/>
            <person name="Wang J."/>
            <person name="Chen M."/>
            <person name="He Y."/>
            <person name="Tan F."/>
            <person name="Song X."/>
            <person name="Zheng Q."/>
            <person name="Huang R."/>
            <person name="Yang H."/>
            <person name="Du X."/>
            <person name="Chen L."/>
            <person name="Yang M."/>
            <person name="Gaffney P.M."/>
            <person name="Wang S."/>
            <person name="Luo L."/>
            <person name="She Z."/>
            <person name="Ming Y."/>
            <person name="Huang W."/>
            <person name="Zhang S."/>
            <person name="Huang B."/>
            <person name="Zhang Y."/>
            <person name="Qu T."/>
            <person name="Ni P."/>
            <person name="Miao G."/>
            <person name="Wang J."/>
            <person name="Wang Q."/>
            <person name="Steinberg C.E."/>
            <person name="Wang H."/>
            <person name="Li N."/>
            <person name="Qian L."/>
            <person name="Zhang G."/>
            <person name="Li Y."/>
            <person name="Yang H."/>
            <person name="Liu X."/>
            <person name="Wang J."/>
            <person name="Yin Y."/>
            <person name="Wang J."/>
        </authorList>
    </citation>
    <scope>NUCLEOTIDE SEQUENCE [LARGE SCALE GENOMIC DNA]</scope>
    <source>
        <strain evidence="5">05x7-T-G4-1.051#20</strain>
    </source>
</reference>
<dbReference type="HOGENOM" id="CLU_140567_0_0_1"/>
<name>K1QU29_MAGGI</name>
<dbReference type="InterPro" id="IPR004031">
    <property type="entry name" value="PMP22/EMP/MP20/Claudin"/>
</dbReference>
<comment type="subcellular location">
    <subcellularLocation>
        <location evidence="1">Membrane</location>
        <topology evidence="1">Multi-pass membrane protein</topology>
    </subcellularLocation>
</comment>
<keyword evidence="3" id="KW-1133">Transmembrane helix</keyword>
<organism evidence="5">
    <name type="scientific">Magallana gigas</name>
    <name type="common">Pacific oyster</name>
    <name type="synonym">Crassostrea gigas</name>
    <dbReference type="NCBI Taxonomy" id="29159"/>
    <lineage>
        <taxon>Eukaryota</taxon>
        <taxon>Metazoa</taxon>
        <taxon>Spiralia</taxon>
        <taxon>Lophotrochozoa</taxon>
        <taxon>Mollusca</taxon>
        <taxon>Bivalvia</taxon>
        <taxon>Autobranchia</taxon>
        <taxon>Pteriomorphia</taxon>
        <taxon>Ostreida</taxon>
        <taxon>Ostreoidea</taxon>
        <taxon>Ostreidae</taxon>
        <taxon>Magallana</taxon>
    </lineage>
</organism>
<keyword evidence="2" id="KW-0812">Transmembrane</keyword>
<dbReference type="PANTHER" id="PTHR10671">
    <property type="entry name" value="EPITHELIAL MEMBRANE PROTEIN-RELATED"/>
    <property type="match status" value="1"/>
</dbReference>
<dbReference type="EMBL" id="JH818049">
    <property type="protein sequence ID" value="EKC25041.1"/>
    <property type="molecule type" value="Genomic_DNA"/>
</dbReference>
<proteinExistence type="predicted"/>
<dbReference type="Pfam" id="PF00822">
    <property type="entry name" value="PMP22_Claudin"/>
    <property type="match status" value="1"/>
</dbReference>
<evidence type="ECO:0000256" key="4">
    <source>
        <dbReference type="ARBA" id="ARBA00023136"/>
    </source>
</evidence>
<accession>K1QU29</accession>
<evidence type="ECO:0000313" key="5">
    <source>
        <dbReference type="EMBL" id="EKC25041.1"/>
    </source>
</evidence>
<evidence type="ECO:0000256" key="3">
    <source>
        <dbReference type="ARBA" id="ARBA00022989"/>
    </source>
</evidence>
<keyword evidence="4" id="KW-0472">Membrane</keyword>
<dbReference type="PANTHER" id="PTHR10671:SF108">
    <property type="entry name" value="CLAUDIN FAMILY PROTEIN-RELATED"/>
    <property type="match status" value="1"/>
</dbReference>
<gene>
    <name evidence="5" type="ORF">CGI_10020955</name>
</gene>
<dbReference type="InParanoid" id="K1QU29"/>
<sequence>MDAPVMLIVALVLTICALVFQIIGLASPYWVFYKFGPAKIYSGLWRTCTELTETTCTNIDDKEDWMEAVQAMSILGFLVLVVAVVMTVLKLFVMKDNKPVLFAGIGTSFAGGIFILIAVAVYAAKTNDLLDKLNVEFDYHFAFAFSIIAMITAFAAGGVMIFGMMKE</sequence>
<dbReference type="Gene3D" id="1.20.140.150">
    <property type="match status" value="1"/>
</dbReference>
<evidence type="ECO:0000256" key="1">
    <source>
        <dbReference type="ARBA" id="ARBA00004141"/>
    </source>
</evidence>
<dbReference type="GO" id="GO:0005886">
    <property type="term" value="C:plasma membrane"/>
    <property type="evidence" value="ECO:0007669"/>
    <property type="project" value="TreeGrafter"/>
</dbReference>
<protein>
    <submittedName>
        <fullName evidence="5">Epithelial membrane protein 2</fullName>
    </submittedName>
</protein>